<name>A0ABV4BD89_9GAMM</name>
<proteinExistence type="predicted"/>
<sequence>MVVRPLFPLFPPALPQAAPGLESLHTHLHLVYHYADGSEETLILGLELFHLLLELKDGMQLSGVGEEGIFANLEIFTQRLAGEDARELRAWHPSDDQQICRVRVIAREGRQILVREPC</sequence>
<dbReference type="RefSeq" id="WP_369666868.1">
    <property type="nucleotide sequence ID" value="NZ_JBDKXB010000008.1"/>
</dbReference>
<dbReference type="Proteomes" id="UP001564408">
    <property type="component" value="Unassembled WGS sequence"/>
</dbReference>
<dbReference type="EMBL" id="JBDKXB010000008">
    <property type="protein sequence ID" value="MEY6432483.1"/>
    <property type="molecule type" value="Genomic_DNA"/>
</dbReference>
<accession>A0ABV4BD89</accession>
<comment type="caution">
    <text evidence="1">The sequence shown here is derived from an EMBL/GenBank/DDBJ whole genome shotgun (WGS) entry which is preliminary data.</text>
</comment>
<evidence type="ECO:0000313" key="1">
    <source>
        <dbReference type="EMBL" id="MEY6432483.1"/>
    </source>
</evidence>
<protein>
    <submittedName>
        <fullName evidence="1">Uncharacterized protein</fullName>
    </submittedName>
</protein>
<organism evidence="1 2">
    <name type="scientific">Thioalkalicoccus limnaeus</name>
    <dbReference type="NCBI Taxonomy" id="120681"/>
    <lineage>
        <taxon>Bacteria</taxon>
        <taxon>Pseudomonadati</taxon>
        <taxon>Pseudomonadota</taxon>
        <taxon>Gammaproteobacteria</taxon>
        <taxon>Chromatiales</taxon>
        <taxon>Chromatiaceae</taxon>
        <taxon>Thioalkalicoccus</taxon>
    </lineage>
</organism>
<keyword evidence="2" id="KW-1185">Reference proteome</keyword>
<gene>
    <name evidence="1" type="ORF">ABC977_08710</name>
</gene>
<reference evidence="1 2" key="1">
    <citation type="submission" date="2024-05" db="EMBL/GenBank/DDBJ databases">
        <title>Genome Sequence and Characterization of the New Strain Purple Sulfur Bacterium of Genus Thioalkalicoccus.</title>
        <authorList>
            <person name="Bryantseva I.A."/>
            <person name="Kyndt J.A."/>
            <person name="Imhoff J.F."/>
        </authorList>
    </citation>
    <scope>NUCLEOTIDE SEQUENCE [LARGE SCALE GENOMIC DNA]</scope>
    <source>
        <strain evidence="1 2">Um2</strain>
    </source>
</reference>
<evidence type="ECO:0000313" key="2">
    <source>
        <dbReference type="Proteomes" id="UP001564408"/>
    </source>
</evidence>